<dbReference type="EMBL" id="JAGTUF010000014">
    <property type="protein sequence ID" value="MBR9972808.1"/>
    <property type="molecule type" value="Genomic_DNA"/>
</dbReference>
<keyword evidence="7" id="KW-1185">Reference proteome</keyword>
<dbReference type="InterPro" id="IPR036390">
    <property type="entry name" value="WH_DNA-bd_sf"/>
</dbReference>
<dbReference type="CDD" id="cd08422">
    <property type="entry name" value="PBP2_CrgA_like"/>
    <property type="match status" value="1"/>
</dbReference>
<feature type="domain" description="HTH lysR-type" evidence="5">
    <location>
        <begin position="1"/>
        <end position="58"/>
    </location>
</feature>
<dbReference type="Gene3D" id="3.40.190.290">
    <property type="match status" value="1"/>
</dbReference>
<comment type="similarity">
    <text evidence="1">Belongs to the LysR transcriptional regulatory family.</text>
</comment>
<organism evidence="6 7">
    <name type="scientific">Magnetospirillum sulfuroxidans</name>
    <dbReference type="NCBI Taxonomy" id="611300"/>
    <lineage>
        <taxon>Bacteria</taxon>
        <taxon>Pseudomonadati</taxon>
        <taxon>Pseudomonadota</taxon>
        <taxon>Alphaproteobacteria</taxon>
        <taxon>Rhodospirillales</taxon>
        <taxon>Rhodospirillaceae</taxon>
        <taxon>Magnetospirillum</taxon>
    </lineage>
</organism>
<keyword evidence="2" id="KW-0805">Transcription regulation</keyword>
<evidence type="ECO:0000256" key="2">
    <source>
        <dbReference type="ARBA" id="ARBA00023015"/>
    </source>
</evidence>
<dbReference type="PANTHER" id="PTHR30537">
    <property type="entry name" value="HTH-TYPE TRANSCRIPTIONAL REGULATOR"/>
    <property type="match status" value="1"/>
</dbReference>
<dbReference type="PROSITE" id="PS50931">
    <property type="entry name" value="HTH_LYSR"/>
    <property type="match status" value="1"/>
</dbReference>
<reference evidence="6 7" key="1">
    <citation type="submission" date="2021-04" db="EMBL/GenBank/DDBJ databases">
        <title>Magnetospirillum sulfuroxidans sp. nov., a facultative chemolithoautotrophic sulfur-oxidizing alphaproteobacterium isolated from freshwater sediment and proposals for Paramagetospirillum gen. nov., and Magnetospirillaceae fam. nov.</title>
        <authorList>
            <person name="Koziaeva V."/>
            <person name="Geelhoed J.S."/>
            <person name="Sorokin D.Y."/>
            <person name="Grouzdev D.S."/>
        </authorList>
    </citation>
    <scope>NUCLEOTIDE SEQUENCE [LARGE SCALE GENOMIC DNA]</scope>
    <source>
        <strain evidence="6 7">J10</strain>
    </source>
</reference>
<sequence>MNLTDVAVFVEAVSAGSLAAAARKLEIAAMAATRRLAALESELAVRLVHRTTRALALTAEGEAFLPYAQALLEEAANGRAAIRPPETGASGLLRVTSSVPFGRKVVMAMLPAFMHANPLVRVDLLQVDTMVDIVSQGIDLAIRIAPLRDSTLVARKLADSPRRLYVAPAYVAAHGMPRQLNDLTRHECLAISGTSHWAFDCGGRGVRQKIACRFTANSIEALHQACLDGLGVTILADWNAAEDVAAGRLLAVPLIDAQPEGLGIWAVYPSARLLLPKVRLFVEALKTHLDAA</sequence>
<evidence type="ECO:0000313" key="7">
    <source>
        <dbReference type="Proteomes" id="UP000680714"/>
    </source>
</evidence>
<dbReference type="InterPro" id="IPR005119">
    <property type="entry name" value="LysR_subst-bd"/>
</dbReference>
<dbReference type="SUPFAM" id="SSF53850">
    <property type="entry name" value="Periplasmic binding protein-like II"/>
    <property type="match status" value="1"/>
</dbReference>
<dbReference type="Proteomes" id="UP000680714">
    <property type="component" value="Unassembled WGS sequence"/>
</dbReference>
<dbReference type="Pfam" id="PF00126">
    <property type="entry name" value="HTH_1"/>
    <property type="match status" value="1"/>
</dbReference>
<dbReference type="InterPro" id="IPR058163">
    <property type="entry name" value="LysR-type_TF_proteobact-type"/>
</dbReference>
<evidence type="ECO:0000256" key="1">
    <source>
        <dbReference type="ARBA" id="ARBA00009437"/>
    </source>
</evidence>
<proteinExistence type="inferred from homology"/>
<evidence type="ECO:0000313" key="6">
    <source>
        <dbReference type="EMBL" id="MBR9972808.1"/>
    </source>
</evidence>
<evidence type="ECO:0000259" key="5">
    <source>
        <dbReference type="PROSITE" id="PS50931"/>
    </source>
</evidence>
<dbReference type="Pfam" id="PF03466">
    <property type="entry name" value="LysR_substrate"/>
    <property type="match status" value="1"/>
</dbReference>
<keyword evidence="3" id="KW-0238">DNA-binding</keyword>
<evidence type="ECO:0000256" key="3">
    <source>
        <dbReference type="ARBA" id="ARBA00023125"/>
    </source>
</evidence>
<evidence type="ECO:0000256" key="4">
    <source>
        <dbReference type="ARBA" id="ARBA00023163"/>
    </source>
</evidence>
<name>A0ABS5IEG2_9PROT</name>
<protein>
    <submittedName>
        <fullName evidence="6">LysR family transcriptional regulator</fullName>
    </submittedName>
</protein>
<dbReference type="Gene3D" id="1.10.10.10">
    <property type="entry name" value="Winged helix-like DNA-binding domain superfamily/Winged helix DNA-binding domain"/>
    <property type="match status" value="1"/>
</dbReference>
<accession>A0ABS5IEG2</accession>
<gene>
    <name evidence="6" type="ORF">KEC16_13875</name>
</gene>
<keyword evidence="4" id="KW-0804">Transcription</keyword>
<dbReference type="SUPFAM" id="SSF46785">
    <property type="entry name" value="Winged helix' DNA-binding domain"/>
    <property type="match status" value="1"/>
</dbReference>
<dbReference type="RefSeq" id="WP_211549931.1">
    <property type="nucleotide sequence ID" value="NZ_JAGTUF010000014.1"/>
</dbReference>
<dbReference type="InterPro" id="IPR000847">
    <property type="entry name" value="LysR_HTH_N"/>
</dbReference>
<dbReference type="PANTHER" id="PTHR30537:SF5">
    <property type="entry name" value="HTH-TYPE TRANSCRIPTIONAL ACTIVATOR TTDR-RELATED"/>
    <property type="match status" value="1"/>
</dbReference>
<dbReference type="InterPro" id="IPR036388">
    <property type="entry name" value="WH-like_DNA-bd_sf"/>
</dbReference>
<comment type="caution">
    <text evidence="6">The sequence shown here is derived from an EMBL/GenBank/DDBJ whole genome shotgun (WGS) entry which is preliminary data.</text>
</comment>